<dbReference type="KEGG" id="hbs:IPV69_11260"/>
<dbReference type="AlphaFoldDB" id="A0A7M2X2P3"/>
<proteinExistence type="predicted"/>
<dbReference type="Pfam" id="PF03703">
    <property type="entry name" value="bPH_2"/>
    <property type="match status" value="1"/>
</dbReference>
<protein>
    <submittedName>
        <fullName evidence="4">PH domain-containing protein</fullName>
    </submittedName>
</protein>
<organism evidence="4 5">
    <name type="scientific">Humisphaera borealis</name>
    <dbReference type="NCBI Taxonomy" id="2807512"/>
    <lineage>
        <taxon>Bacteria</taxon>
        <taxon>Pseudomonadati</taxon>
        <taxon>Planctomycetota</taxon>
        <taxon>Phycisphaerae</taxon>
        <taxon>Tepidisphaerales</taxon>
        <taxon>Tepidisphaeraceae</taxon>
        <taxon>Humisphaera</taxon>
    </lineage>
</organism>
<feature type="transmembrane region" description="Helical" evidence="2">
    <location>
        <begin position="71"/>
        <end position="96"/>
    </location>
</feature>
<keyword evidence="2" id="KW-1133">Transmembrane helix</keyword>
<evidence type="ECO:0000313" key="4">
    <source>
        <dbReference type="EMBL" id="QOV91889.1"/>
    </source>
</evidence>
<keyword evidence="2" id="KW-0812">Transmembrane</keyword>
<feature type="domain" description="YdbS-like PH" evidence="3">
    <location>
        <begin position="126"/>
        <end position="182"/>
    </location>
</feature>
<evidence type="ECO:0000256" key="2">
    <source>
        <dbReference type="SAM" id="Phobius"/>
    </source>
</evidence>
<dbReference type="Proteomes" id="UP000593765">
    <property type="component" value="Chromosome"/>
</dbReference>
<evidence type="ECO:0000256" key="1">
    <source>
        <dbReference type="SAM" id="MobiDB-lite"/>
    </source>
</evidence>
<name>A0A7M2X2P3_9BACT</name>
<keyword evidence="5" id="KW-1185">Reference proteome</keyword>
<sequence length="213" mass="23711">MQKPPDESRIDEHRGADLASRRDADDYCAAASPGAAAVAPKRPMSPALAILLTGHVLRDGEVVQLILKPSVWFIPLTSLVFAAAMAMCAMAAKLWLPPHAAWYYLEAAIFLVAGRLMWATIQWVNRLYILTDQRVVRLSGAFQVEIFDCPLRRISQTRVIVNFRERILRLGSIEIQPADDRKSPGMWQTISHPREVESIIREAMSKAQHGGGA</sequence>
<evidence type="ECO:0000259" key="3">
    <source>
        <dbReference type="Pfam" id="PF03703"/>
    </source>
</evidence>
<dbReference type="RefSeq" id="WP_206295207.1">
    <property type="nucleotide sequence ID" value="NZ_CP063458.1"/>
</dbReference>
<gene>
    <name evidence="4" type="ORF">IPV69_11260</name>
</gene>
<reference evidence="4 5" key="1">
    <citation type="submission" date="2020-10" db="EMBL/GenBank/DDBJ databases">
        <title>Wide distribution of Phycisphaera-like planctomycetes from WD2101 soil group in peatlands and genome analysis of the first cultivated representative.</title>
        <authorList>
            <person name="Dedysh S.N."/>
            <person name="Beletsky A.V."/>
            <person name="Ivanova A."/>
            <person name="Kulichevskaya I.S."/>
            <person name="Suzina N.E."/>
            <person name="Philippov D.A."/>
            <person name="Rakitin A.L."/>
            <person name="Mardanov A.V."/>
            <person name="Ravin N.V."/>
        </authorList>
    </citation>
    <scope>NUCLEOTIDE SEQUENCE [LARGE SCALE GENOMIC DNA]</scope>
    <source>
        <strain evidence="4 5">M1803</strain>
    </source>
</reference>
<keyword evidence="2" id="KW-0472">Membrane</keyword>
<evidence type="ECO:0000313" key="5">
    <source>
        <dbReference type="Proteomes" id="UP000593765"/>
    </source>
</evidence>
<feature type="region of interest" description="Disordered" evidence="1">
    <location>
        <begin position="1"/>
        <end position="23"/>
    </location>
</feature>
<feature type="transmembrane region" description="Helical" evidence="2">
    <location>
        <begin position="102"/>
        <end position="124"/>
    </location>
</feature>
<dbReference type="EMBL" id="CP063458">
    <property type="protein sequence ID" value="QOV91889.1"/>
    <property type="molecule type" value="Genomic_DNA"/>
</dbReference>
<dbReference type="InterPro" id="IPR005182">
    <property type="entry name" value="YdbS-like_PH"/>
</dbReference>
<accession>A0A7M2X2P3</accession>